<evidence type="ECO:0000313" key="10">
    <source>
        <dbReference type="Proteomes" id="UP001172082"/>
    </source>
</evidence>
<evidence type="ECO:0000256" key="1">
    <source>
        <dbReference type="ARBA" id="ARBA00004651"/>
    </source>
</evidence>
<keyword evidence="6" id="KW-0653">Protein transport</keyword>
<evidence type="ECO:0000256" key="2">
    <source>
        <dbReference type="ARBA" id="ARBA00022475"/>
    </source>
</evidence>
<dbReference type="Proteomes" id="UP001172082">
    <property type="component" value="Unassembled WGS sequence"/>
</dbReference>
<evidence type="ECO:0000256" key="6">
    <source>
        <dbReference type="RuleBase" id="RU004057"/>
    </source>
</evidence>
<name>A0ABT8KRG5_9BACT</name>
<keyword evidence="3 7" id="KW-0812">Transmembrane</keyword>
<feature type="domain" description="MotA/TolQ/ExbB proton channel" evidence="8">
    <location>
        <begin position="42"/>
        <end position="117"/>
    </location>
</feature>
<evidence type="ECO:0000313" key="9">
    <source>
        <dbReference type="EMBL" id="MDN5202080.1"/>
    </source>
</evidence>
<keyword evidence="6" id="KW-0813">Transport</keyword>
<evidence type="ECO:0000256" key="5">
    <source>
        <dbReference type="ARBA" id="ARBA00023136"/>
    </source>
</evidence>
<comment type="caution">
    <text evidence="9">The sequence shown here is derived from an EMBL/GenBank/DDBJ whole genome shotgun (WGS) entry which is preliminary data.</text>
</comment>
<feature type="transmembrane region" description="Helical" evidence="7">
    <location>
        <begin position="55"/>
        <end position="75"/>
    </location>
</feature>
<accession>A0ABT8KRG5</accession>
<reference evidence="9" key="1">
    <citation type="submission" date="2023-06" db="EMBL/GenBank/DDBJ databases">
        <title>Genomic of Parafulvivirga corallium.</title>
        <authorList>
            <person name="Wang G."/>
        </authorList>
    </citation>
    <scope>NUCLEOTIDE SEQUENCE</scope>
    <source>
        <strain evidence="9">BMA10</strain>
    </source>
</reference>
<dbReference type="RefSeq" id="WP_346752103.1">
    <property type="nucleotide sequence ID" value="NZ_JAUJEA010000003.1"/>
</dbReference>
<dbReference type="InterPro" id="IPR002898">
    <property type="entry name" value="MotA_ExbB_proton_chnl"/>
</dbReference>
<keyword evidence="2" id="KW-1003">Cell membrane</keyword>
<dbReference type="Pfam" id="PF01618">
    <property type="entry name" value="MotA_ExbB"/>
    <property type="match status" value="1"/>
</dbReference>
<keyword evidence="10" id="KW-1185">Reference proteome</keyword>
<evidence type="ECO:0000259" key="8">
    <source>
        <dbReference type="Pfam" id="PF01618"/>
    </source>
</evidence>
<sequence length="129" mass="13997">MTELFYMGGPLFMGILTLFLITILAIAVFHGLSIGKNKINDIDQLRHKLTYIKSFGLCALVVGILGQLIGLYSAFDSIENLGGSIPQEMLAGGLKVSMITTIYGAIIFIISYLLWLGLDGLIKKGISNQ</sequence>
<comment type="subcellular location">
    <subcellularLocation>
        <location evidence="1">Cell membrane</location>
        <topology evidence="1">Multi-pass membrane protein</topology>
    </subcellularLocation>
    <subcellularLocation>
        <location evidence="6">Membrane</location>
        <topology evidence="6">Multi-pass membrane protein</topology>
    </subcellularLocation>
</comment>
<protein>
    <submittedName>
        <fullName evidence="9">MotA/TolQ/ExbB proton channel family protein</fullName>
    </submittedName>
</protein>
<evidence type="ECO:0000256" key="3">
    <source>
        <dbReference type="ARBA" id="ARBA00022692"/>
    </source>
</evidence>
<keyword evidence="4 7" id="KW-1133">Transmembrane helix</keyword>
<dbReference type="EMBL" id="JAUJEA010000003">
    <property type="protein sequence ID" value="MDN5202080.1"/>
    <property type="molecule type" value="Genomic_DNA"/>
</dbReference>
<evidence type="ECO:0000256" key="7">
    <source>
        <dbReference type="SAM" id="Phobius"/>
    </source>
</evidence>
<proteinExistence type="inferred from homology"/>
<gene>
    <name evidence="9" type="ORF">QQ008_11920</name>
</gene>
<feature type="transmembrane region" description="Helical" evidence="7">
    <location>
        <begin position="12"/>
        <end position="34"/>
    </location>
</feature>
<organism evidence="9 10">
    <name type="scientific">Splendidivirga corallicola</name>
    <dbReference type="NCBI Taxonomy" id="3051826"/>
    <lineage>
        <taxon>Bacteria</taxon>
        <taxon>Pseudomonadati</taxon>
        <taxon>Bacteroidota</taxon>
        <taxon>Cytophagia</taxon>
        <taxon>Cytophagales</taxon>
        <taxon>Splendidivirgaceae</taxon>
        <taxon>Splendidivirga</taxon>
    </lineage>
</organism>
<feature type="transmembrane region" description="Helical" evidence="7">
    <location>
        <begin position="95"/>
        <end position="118"/>
    </location>
</feature>
<evidence type="ECO:0000256" key="4">
    <source>
        <dbReference type="ARBA" id="ARBA00022989"/>
    </source>
</evidence>
<comment type="similarity">
    <text evidence="6">Belongs to the exbB/tolQ family.</text>
</comment>
<keyword evidence="5 7" id="KW-0472">Membrane</keyword>